<protein>
    <submittedName>
        <fullName evidence="3">Uncharacterized protein</fullName>
    </submittedName>
</protein>
<gene>
    <name evidence="3" type="ORF">EZS28_003489</name>
</gene>
<dbReference type="Proteomes" id="UP000324800">
    <property type="component" value="Unassembled WGS sequence"/>
</dbReference>
<name>A0A5J4X0Z2_9EUKA</name>
<dbReference type="AlphaFoldDB" id="A0A5J4X0Z2"/>
<evidence type="ECO:0000313" key="4">
    <source>
        <dbReference type="Proteomes" id="UP000324800"/>
    </source>
</evidence>
<evidence type="ECO:0000256" key="1">
    <source>
        <dbReference type="SAM" id="MobiDB-lite"/>
    </source>
</evidence>
<organism evidence="3 4">
    <name type="scientific">Streblomastix strix</name>
    <dbReference type="NCBI Taxonomy" id="222440"/>
    <lineage>
        <taxon>Eukaryota</taxon>
        <taxon>Metamonada</taxon>
        <taxon>Preaxostyla</taxon>
        <taxon>Oxymonadida</taxon>
        <taxon>Streblomastigidae</taxon>
        <taxon>Streblomastix</taxon>
    </lineage>
</organism>
<keyword evidence="2" id="KW-0812">Transmembrane</keyword>
<dbReference type="EMBL" id="SNRW01000465">
    <property type="protein sequence ID" value="KAA6400977.1"/>
    <property type="molecule type" value="Genomic_DNA"/>
</dbReference>
<keyword evidence="2" id="KW-0472">Membrane</keyword>
<keyword evidence="2" id="KW-1133">Transmembrane helix</keyword>
<feature type="region of interest" description="Disordered" evidence="1">
    <location>
        <begin position="234"/>
        <end position="261"/>
    </location>
</feature>
<comment type="caution">
    <text evidence="3">The sequence shown here is derived from an EMBL/GenBank/DDBJ whole genome shotgun (WGS) entry which is preliminary data.</text>
</comment>
<sequence length="261" mass="29286">MQANTDSPNIRVTGKSKCWMIGFSFLIAIFIFIALFIVSLFYEDLLGLTIACPMVAMLCFYVVMFTMFCDVEVNVTYDPNAQTLTIVNTKNPMSRLCCCKKKEETFTFQLVNVTGINTVNDCQKHKLYVSSLTQARIATDSVFGATQFNGLFEVLRPTIEMQNFQRSTQRLIPSAQPQQVIVVINQSNADEYIRQHPNAQIQVVQGNYNPPAVVAVQQHTYQTLTPIQQQQNQLPPYAVPSQGPTSYPVAEDEHSQGVAKP</sequence>
<reference evidence="3 4" key="1">
    <citation type="submission" date="2019-03" db="EMBL/GenBank/DDBJ databases">
        <title>Single cell metagenomics reveals metabolic interactions within the superorganism composed of flagellate Streblomastix strix and complex community of Bacteroidetes bacteria on its surface.</title>
        <authorList>
            <person name="Treitli S.C."/>
            <person name="Kolisko M."/>
            <person name="Husnik F."/>
            <person name="Keeling P."/>
            <person name="Hampl V."/>
        </authorList>
    </citation>
    <scope>NUCLEOTIDE SEQUENCE [LARGE SCALE GENOMIC DNA]</scope>
    <source>
        <strain evidence="3">ST1C</strain>
    </source>
</reference>
<evidence type="ECO:0000313" key="3">
    <source>
        <dbReference type="EMBL" id="KAA6400977.1"/>
    </source>
</evidence>
<evidence type="ECO:0000256" key="2">
    <source>
        <dbReference type="SAM" id="Phobius"/>
    </source>
</evidence>
<feature type="transmembrane region" description="Helical" evidence="2">
    <location>
        <begin position="48"/>
        <end position="69"/>
    </location>
</feature>
<feature type="transmembrane region" description="Helical" evidence="2">
    <location>
        <begin position="21"/>
        <end position="42"/>
    </location>
</feature>
<accession>A0A5J4X0Z2</accession>
<proteinExistence type="predicted"/>